<dbReference type="AlphaFoldDB" id="A0A5J4UAZ1"/>
<name>A0A5J4UAZ1_9EUKA</name>
<evidence type="ECO:0000313" key="1">
    <source>
        <dbReference type="EMBL" id="KAA6367333.1"/>
    </source>
</evidence>
<feature type="non-terminal residue" evidence="1">
    <location>
        <position position="1"/>
    </location>
</feature>
<dbReference type="InterPro" id="IPR043128">
    <property type="entry name" value="Rev_trsase/Diguanyl_cyclase"/>
</dbReference>
<proteinExistence type="predicted"/>
<dbReference type="Gene3D" id="3.30.70.270">
    <property type="match status" value="1"/>
</dbReference>
<comment type="caution">
    <text evidence="1">The sequence shown here is derived from an EMBL/GenBank/DDBJ whole genome shotgun (WGS) entry which is preliminary data.</text>
</comment>
<organism evidence="1 2">
    <name type="scientific">Streblomastix strix</name>
    <dbReference type="NCBI Taxonomy" id="222440"/>
    <lineage>
        <taxon>Eukaryota</taxon>
        <taxon>Metamonada</taxon>
        <taxon>Preaxostyla</taxon>
        <taxon>Oxymonadida</taxon>
        <taxon>Streblomastigidae</taxon>
        <taxon>Streblomastix</taxon>
    </lineage>
</organism>
<protein>
    <submittedName>
        <fullName evidence="1">Uncharacterized protein</fullName>
    </submittedName>
</protein>
<accession>A0A5J4UAZ1</accession>
<reference evidence="1 2" key="1">
    <citation type="submission" date="2019-03" db="EMBL/GenBank/DDBJ databases">
        <title>Single cell metagenomics reveals metabolic interactions within the superorganism composed of flagellate Streblomastix strix and complex community of Bacteroidetes bacteria on its surface.</title>
        <authorList>
            <person name="Treitli S.C."/>
            <person name="Kolisko M."/>
            <person name="Husnik F."/>
            <person name="Keeling P."/>
            <person name="Hampl V."/>
        </authorList>
    </citation>
    <scope>NUCLEOTIDE SEQUENCE [LARGE SCALE GENOMIC DNA]</scope>
    <source>
        <strain evidence="1">ST1C</strain>
    </source>
</reference>
<dbReference type="EMBL" id="SNRW01018441">
    <property type="protein sequence ID" value="KAA6367333.1"/>
    <property type="molecule type" value="Genomic_DNA"/>
</dbReference>
<evidence type="ECO:0000313" key="2">
    <source>
        <dbReference type="Proteomes" id="UP000324800"/>
    </source>
</evidence>
<sequence>YPPHRPYLAIDAMGKVYQYRAMPFGARHSPIFFAQTLAIVLSKIRRESDI</sequence>
<dbReference type="Proteomes" id="UP000324800">
    <property type="component" value="Unassembled WGS sequence"/>
</dbReference>
<gene>
    <name evidence="1" type="ORF">EZS28_037139</name>
</gene>
<dbReference type="Gene3D" id="3.10.10.10">
    <property type="entry name" value="HIV Type 1 Reverse Transcriptase, subunit A, domain 1"/>
    <property type="match status" value="1"/>
</dbReference>
<dbReference type="InterPro" id="IPR043502">
    <property type="entry name" value="DNA/RNA_pol_sf"/>
</dbReference>
<dbReference type="SUPFAM" id="SSF56672">
    <property type="entry name" value="DNA/RNA polymerases"/>
    <property type="match status" value="1"/>
</dbReference>